<dbReference type="PANTHER" id="PTHR43437:SF3">
    <property type="entry name" value="HYDROXYACYL-THIOESTER DEHYDRATASE TYPE 2, MITOCHONDRIAL"/>
    <property type="match status" value="1"/>
</dbReference>
<reference evidence="1 2" key="1">
    <citation type="submission" date="2020-02" db="EMBL/GenBank/DDBJ databases">
        <title>Pseudoroseicyclus tamarix, sp. nov., isolated from offshore sediment of a Tamarix chinensis forest.</title>
        <authorList>
            <person name="Gai Y."/>
        </authorList>
    </citation>
    <scope>NUCLEOTIDE SEQUENCE [LARGE SCALE GENOMIC DNA]</scope>
    <source>
        <strain evidence="1 2">CLL3-39</strain>
    </source>
</reference>
<dbReference type="Proteomes" id="UP000474757">
    <property type="component" value="Unassembled WGS sequence"/>
</dbReference>
<dbReference type="InterPro" id="IPR029069">
    <property type="entry name" value="HotDog_dom_sf"/>
</dbReference>
<protein>
    <submittedName>
        <fullName evidence="1">Phosphate acetyltransferase</fullName>
    </submittedName>
</protein>
<dbReference type="EMBL" id="JAAGAB010000001">
    <property type="protein sequence ID" value="NDV00020.1"/>
    <property type="molecule type" value="Genomic_DNA"/>
</dbReference>
<comment type="caution">
    <text evidence="1">The sequence shown here is derived from an EMBL/GenBank/DDBJ whole genome shotgun (WGS) entry which is preliminary data.</text>
</comment>
<evidence type="ECO:0000313" key="2">
    <source>
        <dbReference type="Proteomes" id="UP000474757"/>
    </source>
</evidence>
<keyword evidence="1" id="KW-0808">Transferase</keyword>
<proteinExistence type="predicted"/>
<accession>A0A6B2JPT7</accession>
<dbReference type="InterPro" id="IPR050965">
    <property type="entry name" value="UPF0336/Enoyl-CoA_hydratase"/>
</dbReference>
<name>A0A6B2JPT7_9RHOB</name>
<gene>
    <name evidence="1" type="ORF">GZA08_03445</name>
</gene>
<dbReference type="SUPFAM" id="SSF54637">
    <property type="entry name" value="Thioesterase/thiol ester dehydrase-isomerase"/>
    <property type="match status" value="1"/>
</dbReference>
<organism evidence="1 2">
    <name type="scientific">Pseudoroseicyclus tamaricis</name>
    <dbReference type="NCBI Taxonomy" id="2705421"/>
    <lineage>
        <taxon>Bacteria</taxon>
        <taxon>Pseudomonadati</taxon>
        <taxon>Pseudomonadota</taxon>
        <taxon>Alphaproteobacteria</taxon>
        <taxon>Rhodobacterales</taxon>
        <taxon>Paracoccaceae</taxon>
        <taxon>Pseudoroseicyclus</taxon>
    </lineage>
</organism>
<dbReference type="Gene3D" id="3.10.129.10">
    <property type="entry name" value="Hotdog Thioesterase"/>
    <property type="match status" value="1"/>
</dbReference>
<dbReference type="AlphaFoldDB" id="A0A6B2JPT7"/>
<dbReference type="GO" id="GO:0016740">
    <property type="term" value="F:transferase activity"/>
    <property type="evidence" value="ECO:0007669"/>
    <property type="project" value="UniProtKB-KW"/>
</dbReference>
<dbReference type="PANTHER" id="PTHR43437">
    <property type="entry name" value="HYDROXYACYL-THIOESTER DEHYDRATASE TYPE 2, MITOCHONDRIAL-RELATED"/>
    <property type="match status" value="1"/>
</dbReference>
<dbReference type="GO" id="GO:0019171">
    <property type="term" value="F:(3R)-hydroxyacyl-[acyl-carrier-protein] dehydratase activity"/>
    <property type="evidence" value="ECO:0007669"/>
    <property type="project" value="TreeGrafter"/>
</dbReference>
<sequence>MMKIGERREIRRVFTTEDVGAIAALGGGTAGDTVPEPLIAALFSYLLGVELPGPGTNYLKQEIVFAAPAPLGAPLVASVEVIRLRPEKGLVDLWAAARLEDGTLVAEGRSLVKFADLAKA</sequence>
<keyword evidence="2" id="KW-1185">Reference proteome</keyword>
<dbReference type="GO" id="GO:0006633">
    <property type="term" value="P:fatty acid biosynthetic process"/>
    <property type="evidence" value="ECO:0007669"/>
    <property type="project" value="TreeGrafter"/>
</dbReference>
<evidence type="ECO:0000313" key="1">
    <source>
        <dbReference type="EMBL" id="NDV00020.1"/>
    </source>
</evidence>